<dbReference type="HOGENOM" id="CLU_020336_7_3_1"/>
<dbReference type="ESTHER" id="picst-a3geu9">
    <property type="family name" value="Epoxide_hydrolase"/>
</dbReference>
<evidence type="ECO:0000313" key="2">
    <source>
        <dbReference type="EMBL" id="ABN64270.2"/>
    </source>
</evidence>
<dbReference type="Pfam" id="PF00561">
    <property type="entry name" value="Abhydrolase_1"/>
    <property type="match status" value="1"/>
</dbReference>
<dbReference type="OMA" id="IVAWQLC"/>
<dbReference type="AlphaFoldDB" id="A3LN56"/>
<dbReference type="GO" id="GO:0016020">
    <property type="term" value="C:membrane"/>
    <property type="evidence" value="ECO:0007669"/>
    <property type="project" value="TreeGrafter"/>
</dbReference>
<feature type="domain" description="AB hydrolase-1" evidence="1">
    <location>
        <begin position="38"/>
        <end position="300"/>
    </location>
</feature>
<dbReference type="GO" id="GO:0016787">
    <property type="term" value="F:hydrolase activity"/>
    <property type="evidence" value="ECO:0007669"/>
    <property type="project" value="UniProtKB-KW"/>
</dbReference>
<name>A3LN56_PICST</name>
<evidence type="ECO:0000313" key="3">
    <source>
        <dbReference type="Proteomes" id="UP000002258"/>
    </source>
</evidence>
<dbReference type="SUPFAM" id="SSF53474">
    <property type="entry name" value="alpha/beta-Hydrolases"/>
    <property type="match status" value="1"/>
</dbReference>
<protein>
    <submittedName>
        <fullName evidence="2">Soluble epoxide hydrolase</fullName>
    </submittedName>
</protein>
<dbReference type="STRING" id="322104.A3LN56"/>
<dbReference type="InterPro" id="IPR029058">
    <property type="entry name" value="AB_hydrolase_fold"/>
</dbReference>
<dbReference type="eggNOG" id="KOG4178">
    <property type="taxonomic scope" value="Eukaryota"/>
</dbReference>
<dbReference type="EMBL" id="CP000496">
    <property type="protein sequence ID" value="ABN64270.2"/>
    <property type="molecule type" value="Genomic_DNA"/>
</dbReference>
<evidence type="ECO:0000259" key="1">
    <source>
        <dbReference type="Pfam" id="PF00561"/>
    </source>
</evidence>
<dbReference type="PANTHER" id="PTHR43798">
    <property type="entry name" value="MONOACYLGLYCEROL LIPASE"/>
    <property type="match status" value="1"/>
</dbReference>
<keyword evidence="2" id="KW-0378">Hydrolase</keyword>
<organism evidence="2 3">
    <name type="scientific">Scheffersomyces stipitis (strain ATCC 58785 / CBS 6054 / NBRC 10063 / NRRL Y-11545)</name>
    <name type="common">Yeast</name>
    <name type="synonym">Pichia stipitis</name>
    <dbReference type="NCBI Taxonomy" id="322104"/>
    <lineage>
        <taxon>Eukaryota</taxon>
        <taxon>Fungi</taxon>
        <taxon>Dikarya</taxon>
        <taxon>Ascomycota</taxon>
        <taxon>Saccharomycotina</taxon>
        <taxon>Pichiomycetes</taxon>
        <taxon>Debaryomycetaceae</taxon>
        <taxon>Scheffersomyces</taxon>
    </lineage>
</organism>
<accession>A3LN56</accession>
<dbReference type="InterPro" id="IPR000073">
    <property type="entry name" value="AB_hydrolase_1"/>
</dbReference>
<dbReference type="KEGG" id="pic:PICST_54746"/>
<sequence>MTERFVIKLTHGSRSFTTFSNYSEQDVFNGAGTKWTRVIFLLHGFPDENSSYDGAWPHLAQGFPNEKGLLLLAPLLRGYEESSLGPDEYSAHDVAGDVGAWIKQINPSNKVPVHILGHDWGALTAFKTASRFPELVTSIVTLGIPYLTNVFPWKLAWNLPEQLYYWSYMLTMQLSLLYRSRFEQTGRDSYLDSLWKYWSPTWKYTEEDISNIRARLSDHRIMDATTAYYRAIFNPINLINGKSKWPIDFSQVPTYFIGGAQDGCITSKLYEWERELLKDEPNVKTTILPNSGHFLHREEPQKVAELAIEFFEKYSSKTTSS</sequence>
<dbReference type="RefSeq" id="XP_001382299.2">
    <property type="nucleotide sequence ID" value="XM_001382262.1"/>
</dbReference>
<dbReference type="GeneID" id="4836743"/>
<proteinExistence type="predicted"/>
<dbReference type="InterPro" id="IPR000639">
    <property type="entry name" value="Epox_hydrolase-like"/>
</dbReference>
<dbReference type="Proteomes" id="UP000002258">
    <property type="component" value="Chromosome 2"/>
</dbReference>
<dbReference type="Gene3D" id="3.40.50.1820">
    <property type="entry name" value="alpha/beta hydrolase"/>
    <property type="match status" value="1"/>
</dbReference>
<reference evidence="2 3" key="1">
    <citation type="journal article" date="2007" name="Nat. Biotechnol.">
        <title>Genome sequence of the lignocellulose-bioconverting and xylose-fermenting yeast Pichia stipitis.</title>
        <authorList>
            <person name="Jeffries T.W."/>
            <person name="Grigoriev I.V."/>
            <person name="Grimwood J."/>
            <person name="Laplaza J.M."/>
            <person name="Aerts A."/>
            <person name="Salamov A."/>
            <person name="Schmutz J."/>
            <person name="Lindquist E."/>
            <person name="Dehal P."/>
            <person name="Shapiro H."/>
            <person name="Jin Y.S."/>
            <person name="Passoth V."/>
            <person name="Richardson P.M."/>
        </authorList>
    </citation>
    <scope>NUCLEOTIDE SEQUENCE [LARGE SCALE GENOMIC DNA]</scope>
    <source>
        <strain evidence="3">ATCC 58785 / CBS 6054 / NBRC 10063 / NRRL Y-11545</strain>
    </source>
</reference>
<dbReference type="PRINTS" id="PR00412">
    <property type="entry name" value="EPOXHYDRLASE"/>
</dbReference>
<dbReference type="OrthoDB" id="408373at2759"/>
<gene>
    <name evidence="2" type="primary">SEH2</name>
    <name evidence="2" type="ORF">PICST_54746</name>
</gene>
<dbReference type="PANTHER" id="PTHR43798:SF33">
    <property type="entry name" value="HYDROLASE, PUTATIVE (AFU_ORTHOLOGUE AFUA_2G14860)-RELATED"/>
    <property type="match status" value="1"/>
</dbReference>
<dbReference type="InterPro" id="IPR050266">
    <property type="entry name" value="AB_hydrolase_sf"/>
</dbReference>
<dbReference type="InParanoid" id="A3LN56"/>
<keyword evidence="3" id="KW-1185">Reference proteome</keyword>